<feature type="transmembrane region" description="Helical" evidence="7">
    <location>
        <begin position="76"/>
        <end position="95"/>
    </location>
</feature>
<dbReference type="InterPro" id="IPR020846">
    <property type="entry name" value="MFS_dom"/>
</dbReference>
<dbReference type="InterPro" id="IPR036259">
    <property type="entry name" value="MFS_trans_sf"/>
</dbReference>
<dbReference type="Pfam" id="PF05977">
    <property type="entry name" value="MFS_3"/>
    <property type="match status" value="1"/>
</dbReference>
<organism evidence="9 10">
    <name type="scientific">Sulfurovum xiamenensis</name>
    <dbReference type="NCBI Taxonomy" id="3019066"/>
    <lineage>
        <taxon>Bacteria</taxon>
        <taxon>Pseudomonadati</taxon>
        <taxon>Campylobacterota</taxon>
        <taxon>Epsilonproteobacteria</taxon>
        <taxon>Campylobacterales</taxon>
        <taxon>Sulfurovaceae</taxon>
        <taxon>Sulfurovum</taxon>
    </lineage>
</organism>
<comment type="caution">
    <text evidence="9">The sequence shown here is derived from an EMBL/GenBank/DDBJ whole genome shotgun (WGS) entry which is preliminary data.</text>
</comment>
<keyword evidence="5 7" id="KW-1133">Transmembrane helix</keyword>
<gene>
    <name evidence="9" type="ORF">PF327_00735</name>
</gene>
<dbReference type="Gene3D" id="1.20.1250.20">
    <property type="entry name" value="MFS general substrate transporter like domains"/>
    <property type="match status" value="1"/>
</dbReference>
<dbReference type="Proteomes" id="UP001169066">
    <property type="component" value="Unassembled WGS sequence"/>
</dbReference>
<evidence type="ECO:0000256" key="1">
    <source>
        <dbReference type="ARBA" id="ARBA00004651"/>
    </source>
</evidence>
<feature type="transmembrane region" description="Helical" evidence="7">
    <location>
        <begin position="220"/>
        <end position="240"/>
    </location>
</feature>
<proteinExistence type="predicted"/>
<evidence type="ECO:0000259" key="8">
    <source>
        <dbReference type="PROSITE" id="PS50850"/>
    </source>
</evidence>
<name>A0ABT7QNT0_9BACT</name>
<evidence type="ECO:0000313" key="9">
    <source>
        <dbReference type="EMBL" id="MDM5262727.1"/>
    </source>
</evidence>
<feature type="transmembrane region" description="Helical" evidence="7">
    <location>
        <begin position="280"/>
        <end position="298"/>
    </location>
</feature>
<evidence type="ECO:0000256" key="3">
    <source>
        <dbReference type="ARBA" id="ARBA00022475"/>
    </source>
</evidence>
<feature type="transmembrane region" description="Helical" evidence="7">
    <location>
        <begin position="141"/>
        <end position="164"/>
    </location>
</feature>
<dbReference type="SUPFAM" id="SSF103473">
    <property type="entry name" value="MFS general substrate transporter"/>
    <property type="match status" value="1"/>
</dbReference>
<feature type="domain" description="Major facilitator superfamily (MFS) profile" evidence="8">
    <location>
        <begin position="11"/>
        <end position="395"/>
    </location>
</feature>
<evidence type="ECO:0000313" key="10">
    <source>
        <dbReference type="Proteomes" id="UP001169066"/>
    </source>
</evidence>
<evidence type="ECO:0000256" key="7">
    <source>
        <dbReference type="SAM" id="Phobius"/>
    </source>
</evidence>
<sequence>MTYLDTLKHPVIRRLSLIQFISYFGTWFSQVAIFSMIVSFGASEVTIALTAAMAMLPAVVLAPIIGLIIDRIEFKKLMSVLLLIEILMTLGFIFINSLEYVWILMILIFIRSAAASLLFSAEMALFPKLVSGKMLKNTNEIHSVIWSLCYALGMAAGGIATHYVGFDLAFMIDAMLYTVAVLLLIGLHISIEKITHVESNMQMLKDGFNYIISHKKIQHLIFLHAAIGLTSFDALITLLADLQYKEFIAVPLAIGWMNATRAIGLMIGPFIIGRIISKNNLHYFFILQGLAIMLWSFLEFNFYLALIGLFITGLFITTLWSYTYLLIQEETESKYMGRVISYNDMVFMLSNVTTALFIGYAAKWGLSLEGITFTLGFGFIVFAIYYHWFKKRYIDENN</sequence>
<dbReference type="PROSITE" id="PS50850">
    <property type="entry name" value="MFS"/>
    <property type="match status" value="1"/>
</dbReference>
<keyword evidence="10" id="KW-1185">Reference proteome</keyword>
<keyword evidence="6 7" id="KW-0472">Membrane</keyword>
<evidence type="ECO:0000256" key="4">
    <source>
        <dbReference type="ARBA" id="ARBA00022692"/>
    </source>
</evidence>
<keyword evidence="3" id="KW-1003">Cell membrane</keyword>
<dbReference type="PANTHER" id="PTHR43266">
    <property type="entry name" value="MACROLIDE-EFFLUX PROTEIN"/>
    <property type="match status" value="1"/>
</dbReference>
<dbReference type="RefSeq" id="WP_289400938.1">
    <property type="nucleotide sequence ID" value="NZ_JAQIBC010000001.1"/>
</dbReference>
<feature type="transmembrane region" description="Helical" evidence="7">
    <location>
        <begin position="20"/>
        <end position="41"/>
    </location>
</feature>
<reference evidence="9" key="1">
    <citation type="submission" date="2023-01" db="EMBL/GenBank/DDBJ databases">
        <title>Sulfurovum sp. XTW-4 genome assembly.</title>
        <authorList>
            <person name="Wang J."/>
        </authorList>
    </citation>
    <scope>NUCLEOTIDE SEQUENCE</scope>
    <source>
        <strain evidence="9">XTW-4</strain>
    </source>
</reference>
<keyword evidence="4 7" id="KW-0812">Transmembrane</keyword>
<feature type="transmembrane region" description="Helical" evidence="7">
    <location>
        <begin position="170"/>
        <end position="191"/>
    </location>
</feature>
<protein>
    <submittedName>
        <fullName evidence="9">MFS transporter</fullName>
    </submittedName>
</protein>
<feature type="transmembrane region" description="Helical" evidence="7">
    <location>
        <begin position="339"/>
        <end position="362"/>
    </location>
</feature>
<feature type="transmembrane region" description="Helical" evidence="7">
    <location>
        <begin position="47"/>
        <end position="69"/>
    </location>
</feature>
<feature type="transmembrane region" description="Helical" evidence="7">
    <location>
        <begin position="101"/>
        <end position="120"/>
    </location>
</feature>
<evidence type="ECO:0000256" key="2">
    <source>
        <dbReference type="ARBA" id="ARBA00022448"/>
    </source>
</evidence>
<accession>A0ABT7QNT0</accession>
<dbReference type="InterPro" id="IPR010290">
    <property type="entry name" value="TM_effector"/>
</dbReference>
<dbReference type="CDD" id="cd06173">
    <property type="entry name" value="MFS_MefA_like"/>
    <property type="match status" value="1"/>
</dbReference>
<evidence type="ECO:0000256" key="5">
    <source>
        <dbReference type="ARBA" id="ARBA00022989"/>
    </source>
</evidence>
<dbReference type="PANTHER" id="PTHR43266:SF2">
    <property type="entry name" value="MAJOR FACILITATOR SUPERFAMILY (MFS) PROFILE DOMAIN-CONTAINING PROTEIN"/>
    <property type="match status" value="1"/>
</dbReference>
<feature type="transmembrane region" description="Helical" evidence="7">
    <location>
        <begin position="304"/>
        <end position="327"/>
    </location>
</feature>
<keyword evidence="2" id="KW-0813">Transport</keyword>
<comment type="subcellular location">
    <subcellularLocation>
        <location evidence="1">Cell membrane</location>
        <topology evidence="1">Multi-pass membrane protein</topology>
    </subcellularLocation>
</comment>
<feature type="transmembrane region" description="Helical" evidence="7">
    <location>
        <begin position="252"/>
        <end position="273"/>
    </location>
</feature>
<feature type="transmembrane region" description="Helical" evidence="7">
    <location>
        <begin position="368"/>
        <end position="388"/>
    </location>
</feature>
<evidence type="ECO:0000256" key="6">
    <source>
        <dbReference type="ARBA" id="ARBA00023136"/>
    </source>
</evidence>
<dbReference type="EMBL" id="JAQIBC010000001">
    <property type="protein sequence ID" value="MDM5262727.1"/>
    <property type="molecule type" value="Genomic_DNA"/>
</dbReference>